<keyword evidence="1" id="KW-0732">Signal</keyword>
<feature type="domain" description="Ricin B lectin" evidence="2">
    <location>
        <begin position="73"/>
        <end position="144"/>
    </location>
</feature>
<dbReference type="AlphaFoldDB" id="A0A7T1WU57"/>
<dbReference type="KEGG" id="sbat:G4Z16_00720"/>
<dbReference type="SUPFAM" id="SSF50370">
    <property type="entry name" value="Ricin B-like lectins"/>
    <property type="match status" value="1"/>
</dbReference>
<evidence type="ECO:0000259" key="2">
    <source>
        <dbReference type="Pfam" id="PF14200"/>
    </source>
</evidence>
<evidence type="ECO:0000313" key="4">
    <source>
        <dbReference type="EMBL" id="QPP07540.1"/>
    </source>
</evidence>
<reference evidence="5" key="1">
    <citation type="submission" date="2020-02" db="EMBL/GenBank/DDBJ databases">
        <title>Streptomyces sp. ASO4wet.</title>
        <authorList>
            <person name="Risdian C."/>
            <person name="Landwehr W."/>
            <person name="Schupp P."/>
            <person name="Wink J."/>
        </authorList>
    </citation>
    <scope>NUCLEOTIDE SEQUENCE [LARGE SCALE GENOMIC DNA]</scope>
    <source>
        <strain evidence="5">ASO4wet</strain>
    </source>
</reference>
<dbReference type="Proteomes" id="UP000595046">
    <property type="component" value="Chromosome"/>
</dbReference>
<organism evidence="4 5">
    <name type="scientific">Streptomyces bathyalis</name>
    <dbReference type="NCBI Taxonomy" id="2710756"/>
    <lineage>
        <taxon>Bacteria</taxon>
        <taxon>Bacillati</taxon>
        <taxon>Actinomycetota</taxon>
        <taxon>Actinomycetes</taxon>
        <taxon>Kitasatosporales</taxon>
        <taxon>Streptomycetaceae</taxon>
        <taxon>Streptomyces</taxon>
    </lineage>
</organism>
<keyword evidence="5" id="KW-1185">Reference proteome</keyword>
<name>A0A7T1WU57_9ACTN</name>
<feature type="signal peptide" evidence="1">
    <location>
        <begin position="1"/>
        <end position="29"/>
    </location>
</feature>
<dbReference type="Gene3D" id="2.80.10.50">
    <property type="match status" value="2"/>
</dbReference>
<evidence type="ECO:0000313" key="5">
    <source>
        <dbReference type="Proteomes" id="UP000595046"/>
    </source>
</evidence>
<dbReference type="CDD" id="cd00161">
    <property type="entry name" value="beta-trefoil_Ricin-like"/>
    <property type="match status" value="1"/>
</dbReference>
<dbReference type="KEGG" id="sbat:G4Z16_15370"/>
<protein>
    <submittedName>
        <fullName evidence="4">RICIN domain-containing protein</fullName>
    </submittedName>
</protein>
<dbReference type="InterPro" id="IPR035992">
    <property type="entry name" value="Ricin_B-like_lectins"/>
</dbReference>
<accession>A0A7T1WU57</accession>
<dbReference type="InterPro" id="IPR000772">
    <property type="entry name" value="Ricin_B_lectin"/>
</dbReference>
<evidence type="ECO:0000313" key="3">
    <source>
        <dbReference type="EMBL" id="QPP05155.1"/>
    </source>
</evidence>
<dbReference type="EMBL" id="CP048882">
    <property type="protein sequence ID" value="QPP07540.1"/>
    <property type="molecule type" value="Genomic_DNA"/>
</dbReference>
<dbReference type="RefSeq" id="WP_197348653.1">
    <property type="nucleotide sequence ID" value="NZ_CP048882.1"/>
</dbReference>
<dbReference type="Pfam" id="PF14200">
    <property type="entry name" value="RicinB_lectin_2"/>
    <property type="match status" value="1"/>
</dbReference>
<evidence type="ECO:0000256" key="1">
    <source>
        <dbReference type="SAM" id="SignalP"/>
    </source>
</evidence>
<dbReference type="EMBL" id="CP048882">
    <property type="protein sequence ID" value="QPP05155.1"/>
    <property type="molecule type" value="Genomic_DNA"/>
</dbReference>
<sequence length="169" mass="18709">MKRSANRLLLVLGLLTALLGGLTAGSATAVNASRWAIINYQTGGHLTPYYYGKNDRDGIHIWTGYKKPTGDGNQWTFRSVNGGTQIRNEKTQKCLRPVRFGSQTRVEQWECGSTPEFQWRLTSAGGTYKITSVSTGNVLTPYSKSAHSVVLLEEDEGTQKQRWAINALN</sequence>
<gene>
    <name evidence="3" type="ORF">G4Z16_00720</name>
    <name evidence="4" type="ORF">G4Z16_15370</name>
</gene>
<proteinExistence type="predicted"/>
<reference evidence="4" key="2">
    <citation type="journal article" date="2021" name="Antonie Van Leeuwenhoek">
        <title>Streptomyces bathyalis sp. nov., an actinobacterium isolated from the sponge in a deep sea.</title>
        <authorList>
            <person name="Risdian C."/>
            <person name="Landwehr W."/>
            <person name="Rohde M."/>
            <person name="Schumann P."/>
            <person name="Hahnke R.L."/>
            <person name="Sproer C."/>
            <person name="Bunk B."/>
            <person name="Kampfer P."/>
            <person name="Schupp P.J."/>
            <person name="Wink J."/>
        </authorList>
    </citation>
    <scope>NUCLEOTIDE SEQUENCE</scope>
    <source>
        <strain evidence="4">ASO4wet</strain>
    </source>
</reference>
<dbReference type="PROSITE" id="PS50231">
    <property type="entry name" value="RICIN_B_LECTIN"/>
    <property type="match status" value="1"/>
</dbReference>
<feature type="chain" id="PRO_5044661338" evidence="1">
    <location>
        <begin position="30"/>
        <end position="169"/>
    </location>
</feature>